<dbReference type="EMBL" id="JARBJD010000014">
    <property type="protein sequence ID" value="KAK2961856.1"/>
    <property type="molecule type" value="Genomic_DNA"/>
</dbReference>
<comment type="caution">
    <text evidence="1">The sequence shown here is derived from an EMBL/GenBank/DDBJ whole genome shotgun (WGS) entry which is preliminary data.</text>
</comment>
<evidence type="ECO:0000313" key="1">
    <source>
        <dbReference type="EMBL" id="KAK2961856.1"/>
    </source>
</evidence>
<name>A0ABQ9YDL6_9EUKA</name>
<keyword evidence="2" id="KW-1185">Reference proteome</keyword>
<dbReference type="Proteomes" id="UP001281761">
    <property type="component" value="Unassembled WGS sequence"/>
</dbReference>
<proteinExistence type="predicted"/>
<gene>
    <name evidence="1" type="ORF">BLNAU_3293</name>
</gene>
<sequence length="233" mass="26120">MVFFVCPPHEGAVVCENIVFLDIECNSAPCLLIQGMQYLILSRAYFDGVRCFESSLCVINSISESSFTEVLFSRCELQDQRTLSDCTFYNPDQTLGTTERSDQTNCLQLVYERIRLQRIGSYTDQDDQLVITLELSDMPQNPSSLMLAASGDQNEEQIALLFVFVWMDDKYQLSSTFDSSSSTECLTVYVVSSGIKVGKDNIWLFSVSFRSESFIGSAVNFTAESGGQKCTQE</sequence>
<evidence type="ECO:0000313" key="2">
    <source>
        <dbReference type="Proteomes" id="UP001281761"/>
    </source>
</evidence>
<reference evidence="1 2" key="1">
    <citation type="journal article" date="2022" name="bioRxiv">
        <title>Genomics of Preaxostyla Flagellates Illuminates Evolutionary Transitions and the Path Towards Mitochondrial Loss.</title>
        <authorList>
            <person name="Novak L.V.F."/>
            <person name="Treitli S.C."/>
            <person name="Pyrih J."/>
            <person name="Halakuc P."/>
            <person name="Pipaliya S.V."/>
            <person name="Vacek V."/>
            <person name="Brzon O."/>
            <person name="Soukal P."/>
            <person name="Eme L."/>
            <person name="Dacks J.B."/>
            <person name="Karnkowska A."/>
            <person name="Elias M."/>
            <person name="Hampl V."/>
        </authorList>
    </citation>
    <scope>NUCLEOTIDE SEQUENCE [LARGE SCALE GENOMIC DNA]</scope>
    <source>
        <strain evidence="1">NAU3</strain>
        <tissue evidence="1">Gut</tissue>
    </source>
</reference>
<organism evidence="1 2">
    <name type="scientific">Blattamonas nauphoetae</name>
    <dbReference type="NCBI Taxonomy" id="2049346"/>
    <lineage>
        <taxon>Eukaryota</taxon>
        <taxon>Metamonada</taxon>
        <taxon>Preaxostyla</taxon>
        <taxon>Oxymonadida</taxon>
        <taxon>Blattamonas</taxon>
    </lineage>
</organism>
<accession>A0ABQ9YDL6</accession>
<protein>
    <submittedName>
        <fullName evidence="1">Uncharacterized protein</fullName>
    </submittedName>
</protein>